<name>A0A8J3VSY1_9ACTN</name>
<comment type="caution">
    <text evidence="2">The sequence shown here is derived from an EMBL/GenBank/DDBJ whole genome shotgun (WGS) entry which is preliminary data.</text>
</comment>
<accession>A0A8J3VSY1</accession>
<feature type="region of interest" description="Disordered" evidence="1">
    <location>
        <begin position="77"/>
        <end position="105"/>
    </location>
</feature>
<dbReference type="RefSeq" id="WP_203920518.1">
    <property type="nucleotide sequence ID" value="NZ_BONZ01000049.1"/>
</dbReference>
<dbReference type="EMBL" id="BONZ01000049">
    <property type="protein sequence ID" value="GIH16948.1"/>
    <property type="molecule type" value="Genomic_DNA"/>
</dbReference>
<dbReference type="AlphaFoldDB" id="A0A8J3VSY1"/>
<sequence length="105" mass="10900">MRGKVMFLGGLAAGFVLGSRAGRQAYDELVRTARKVKDSPSVQEAAGVVQAQASKLYEQGKGTVTDKISSTRFGDKLLHPNGHTMTVNGAHASSSTGANPTGPLT</sequence>
<protein>
    <recommendedName>
        <fullName evidence="4">YtxH domain-containing protein</fullName>
    </recommendedName>
</protein>
<evidence type="ECO:0000313" key="2">
    <source>
        <dbReference type="EMBL" id="GIH16948.1"/>
    </source>
</evidence>
<evidence type="ECO:0000313" key="3">
    <source>
        <dbReference type="Proteomes" id="UP000642748"/>
    </source>
</evidence>
<dbReference type="Proteomes" id="UP000642748">
    <property type="component" value="Unassembled WGS sequence"/>
</dbReference>
<keyword evidence="3" id="KW-1185">Reference proteome</keyword>
<gene>
    <name evidence="2" type="ORF">Raf01_51200</name>
</gene>
<feature type="compositionally biased region" description="Polar residues" evidence="1">
    <location>
        <begin position="83"/>
        <end position="105"/>
    </location>
</feature>
<evidence type="ECO:0008006" key="4">
    <source>
        <dbReference type="Google" id="ProtNLM"/>
    </source>
</evidence>
<reference evidence="2" key="1">
    <citation type="submission" date="2021-01" db="EMBL/GenBank/DDBJ databases">
        <title>Whole genome shotgun sequence of Rugosimonospora africana NBRC 104875.</title>
        <authorList>
            <person name="Komaki H."/>
            <person name="Tamura T."/>
        </authorList>
    </citation>
    <scope>NUCLEOTIDE SEQUENCE</scope>
    <source>
        <strain evidence="2">NBRC 104875</strain>
    </source>
</reference>
<proteinExistence type="predicted"/>
<organism evidence="2 3">
    <name type="scientific">Rugosimonospora africana</name>
    <dbReference type="NCBI Taxonomy" id="556532"/>
    <lineage>
        <taxon>Bacteria</taxon>
        <taxon>Bacillati</taxon>
        <taxon>Actinomycetota</taxon>
        <taxon>Actinomycetes</taxon>
        <taxon>Micromonosporales</taxon>
        <taxon>Micromonosporaceae</taxon>
        <taxon>Rugosimonospora</taxon>
    </lineage>
</organism>
<evidence type="ECO:0000256" key="1">
    <source>
        <dbReference type="SAM" id="MobiDB-lite"/>
    </source>
</evidence>